<evidence type="ECO:0008006" key="3">
    <source>
        <dbReference type="Google" id="ProtNLM"/>
    </source>
</evidence>
<evidence type="ECO:0000313" key="1">
    <source>
        <dbReference type="EMBL" id="MBN2908676.1"/>
    </source>
</evidence>
<dbReference type="Gene3D" id="3.20.20.370">
    <property type="entry name" value="Glycoside hydrolase/deacetylase"/>
    <property type="match status" value="1"/>
</dbReference>
<dbReference type="RefSeq" id="WP_205492989.1">
    <property type="nucleotide sequence ID" value="NZ_JAFHAP010000004.1"/>
</dbReference>
<protein>
    <recommendedName>
        <fullName evidence="3">NodB homology domain-containing protein</fullName>
    </recommendedName>
</protein>
<name>A0ABS2WGT2_9BACL</name>
<sequence>MIGLLVHDRGRASSYSVYLEEILSHAGLPFARHETVAGAMRDGPAVLLSIGRPMGSRAECEELERFVQTGGTLIQIGDGTGLDKVLGVRYTGSFEEEGWWTGAPDHPVTRECHVPLHAFAITGMKAITAMSLGAIVSREGANVGDGIAVRQAGDGIAVAIAPDVATTIVRIQQGIPVERDGAPAPDGTAPIDDGILKAEDGLVLDWERDRQPFDRGAPFFQVPVADEWRKLLVRFILWGAERQGVPLPMLWYWPGGLSAVGHLSLDSDLNEDEAAMTTLRVLDQADVKATWCVMYPGGYRSATYTAIRSQGHELALHYNAMKDDARSRWGEDDFDFQWRWLQERSGVPIVTNKNHYLRWEGETEFYRWCERRGIRVDQTKGPTKQGDIGFLFGSCHPWFPIEDTGDGMRRMAVLEIPLLTQDLVWTVPFEVCRPLLDRCVQHHGVAHFLFHPHHIHTKPEVARAVIALTEVGREWGLAWWTAEEIDRWERLRRQVDLVCRKIGTGGWEIHVRSPREVPDATLLILAPGGREREIPPLSFSGLTTDRVRLKRMDGFDFYEVRGTIRAGDAHVRVRGDSG</sequence>
<reference evidence="1" key="1">
    <citation type="journal article" date="2024" name="Int. J. Syst. Evol. Microbiol.">
        <title>Polycladomyces zharkentensis sp. nov., a novel thermophilic cellulose- and starch-degrading member of the Bacillota from a geothermal aquifer in Kazakhstan.</title>
        <authorList>
            <person name="Mashzhan A."/>
            <person name="Kistaubayeva A."/>
            <person name="Javier-Lopez R."/>
            <person name="Bissenova U."/>
            <person name="Bissenbay A."/>
            <person name="Birkeland N.K."/>
        </authorList>
    </citation>
    <scope>NUCLEOTIDE SEQUENCE</scope>
    <source>
        <strain evidence="1">ZKZ2T</strain>
    </source>
</reference>
<comment type="caution">
    <text evidence="1">The sequence shown here is derived from an EMBL/GenBank/DDBJ whole genome shotgun (WGS) entry which is preliminary data.</text>
</comment>
<gene>
    <name evidence="1" type="ORF">JQC72_03970</name>
</gene>
<dbReference type="InterPro" id="IPR011330">
    <property type="entry name" value="Glyco_hydro/deAcase_b/a-brl"/>
</dbReference>
<dbReference type="EMBL" id="JAFHAP010000004">
    <property type="protein sequence ID" value="MBN2908676.1"/>
    <property type="molecule type" value="Genomic_DNA"/>
</dbReference>
<organism evidence="1 2">
    <name type="scientific">Polycladomyces zharkentensis</name>
    <dbReference type="NCBI Taxonomy" id="2807616"/>
    <lineage>
        <taxon>Bacteria</taxon>
        <taxon>Bacillati</taxon>
        <taxon>Bacillota</taxon>
        <taxon>Bacilli</taxon>
        <taxon>Bacillales</taxon>
        <taxon>Thermoactinomycetaceae</taxon>
        <taxon>Polycladomyces</taxon>
    </lineage>
</organism>
<evidence type="ECO:0000313" key="2">
    <source>
        <dbReference type="Proteomes" id="UP001177120"/>
    </source>
</evidence>
<proteinExistence type="predicted"/>
<dbReference type="SUPFAM" id="SSF88713">
    <property type="entry name" value="Glycoside hydrolase/deacetylase"/>
    <property type="match status" value="1"/>
</dbReference>
<dbReference type="Proteomes" id="UP001177120">
    <property type="component" value="Unassembled WGS sequence"/>
</dbReference>
<accession>A0ABS2WGT2</accession>
<keyword evidence="2" id="KW-1185">Reference proteome</keyword>